<evidence type="ECO:0000259" key="5">
    <source>
        <dbReference type="PROSITE" id="PS00662"/>
    </source>
</evidence>
<dbReference type="InterPro" id="IPR001482">
    <property type="entry name" value="T2SS/T4SS_dom"/>
</dbReference>
<feature type="domain" description="Bacterial type II secretion system protein E" evidence="5">
    <location>
        <begin position="151"/>
        <end position="165"/>
    </location>
</feature>
<dbReference type="InterPro" id="IPR003593">
    <property type="entry name" value="AAA+_ATPase"/>
</dbReference>
<organism evidence="6 7">
    <name type="scientific">bacterium (Candidatus Ratteibacteria) CG23_combo_of_CG06-09_8_20_14_all_48_7</name>
    <dbReference type="NCBI Taxonomy" id="2014292"/>
    <lineage>
        <taxon>Bacteria</taxon>
        <taxon>Candidatus Ratteibacteria</taxon>
    </lineage>
</organism>
<reference evidence="6 7" key="1">
    <citation type="submission" date="2017-09" db="EMBL/GenBank/DDBJ databases">
        <title>Depth-based differentiation of microbial function through sediment-hosted aquifers and enrichment of novel symbionts in the deep terrestrial subsurface.</title>
        <authorList>
            <person name="Probst A.J."/>
            <person name="Ladd B."/>
            <person name="Jarett J.K."/>
            <person name="Geller-Mcgrath D.E."/>
            <person name="Sieber C.M."/>
            <person name="Emerson J.B."/>
            <person name="Anantharaman K."/>
            <person name="Thomas B.C."/>
            <person name="Malmstrom R."/>
            <person name="Stieglmeier M."/>
            <person name="Klingl A."/>
            <person name="Woyke T."/>
            <person name="Ryan C.M."/>
            <person name="Banfield J.F."/>
        </authorList>
    </citation>
    <scope>NUCLEOTIDE SEQUENCE [LARGE SCALE GENOMIC DNA]</scope>
    <source>
        <strain evidence="6">CG23_combo_of_CG06-09_8_20_14_all_48_7</strain>
    </source>
</reference>
<evidence type="ECO:0000256" key="1">
    <source>
        <dbReference type="ARBA" id="ARBA00006611"/>
    </source>
</evidence>
<dbReference type="GO" id="GO:0016887">
    <property type="term" value="F:ATP hydrolysis activity"/>
    <property type="evidence" value="ECO:0007669"/>
    <property type="project" value="TreeGrafter"/>
</dbReference>
<dbReference type="Pfam" id="PF00437">
    <property type="entry name" value="T2SSE"/>
    <property type="match status" value="1"/>
</dbReference>
<proteinExistence type="inferred from homology"/>
<dbReference type="SUPFAM" id="SSF52540">
    <property type="entry name" value="P-loop containing nucleoside triphosphate hydrolases"/>
    <property type="match status" value="1"/>
</dbReference>
<evidence type="ECO:0000313" key="6">
    <source>
        <dbReference type="EMBL" id="PIP16427.1"/>
    </source>
</evidence>
<dbReference type="PANTHER" id="PTHR30258">
    <property type="entry name" value="TYPE II SECRETION SYSTEM PROTEIN GSPE-RELATED"/>
    <property type="match status" value="1"/>
</dbReference>
<dbReference type="CDD" id="cd01129">
    <property type="entry name" value="PulE-GspE-like"/>
    <property type="match status" value="1"/>
</dbReference>
<feature type="compositionally biased region" description="Basic and acidic residues" evidence="4">
    <location>
        <begin position="336"/>
        <end position="356"/>
    </location>
</feature>
<dbReference type="GO" id="GO:0005886">
    <property type="term" value="C:plasma membrane"/>
    <property type="evidence" value="ECO:0007669"/>
    <property type="project" value="TreeGrafter"/>
</dbReference>
<feature type="region of interest" description="Disordered" evidence="4">
    <location>
        <begin position="336"/>
        <end position="366"/>
    </location>
</feature>
<keyword evidence="3" id="KW-0067">ATP-binding</keyword>
<dbReference type="Gene3D" id="3.30.450.90">
    <property type="match status" value="1"/>
</dbReference>
<dbReference type="EMBL" id="PCRF01000108">
    <property type="protein sequence ID" value="PIP16427.1"/>
    <property type="molecule type" value="Genomic_DNA"/>
</dbReference>
<evidence type="ECO:0000256" key="3">
    <source>
        <dbReference type="ARBA" id="ARBA00022840"/>
    </source>
</evidence>
<dbReference type="PROSITE" id="PS00662">
    <property type="entry name" value="T2SP_E"/>
    <property type="match status" value="1"/>
</dbReference>
<sequence>MAVISRLKILASLDINTTRVPQDGHFKVMVEGREVDIRVSTVPTVCGENVVLRLLSAATSLFSLEQLGFAPDALQRFENIISKPWGIVLATGPTGSGKTTTLYAALNRINSMEKNIITIEDPVEVHLDLVRQIQVAPKAGLTFATGLRSIVRQDPDILMVGEIRDLETADIAVQSALTGHLVFSTLHTNDAPGTVIRLVNMGVASFLIAASLNGVIAQRLVRKICPKCKESYHPSKSLLRSLEIEKKEEVLFYRGKGCRYCKETGYEGRIGIFELMVISDKIRDLITANAPVTALRKEGEKEGMKSFKEDGIEKAMVGVTTIEEVARVTEARVDAGGREEVPSLEKPPVPKEEVPARESASPSFGGTININAYREKIANWLAK</sequence>
<dbReference type="Gene3D" id="3.40.50.300">
    <property type="entry name" value="P-loop containing nucleotide triphosphate hydrolases"/>
    <property type="match status" value="1"/>
</dbReference>
<keyword evidence="2" id="KW-0547">Nucleotide-binding</keyword>
<protein>
    <recommendedName>
        <fullName evidence="5">Bacterial type II secretion system protein E domain-containing protein</fullName>
    </recommendedName>
</protein>
<gene>
    <name evidence="6" type="ORF">COX46_02290</name>
</gene>
<evidence type="ECO:0000256" key="4">
    <source>
        <dbReference type="SAM" id="MobiDB-lite"/>
    </source>
</evidence>
<dbReference type="GO" id="GO:0005524">
    <property type="term" value="F:ATP binding"/>
    <property type="evidence" value="ECO:0007669"/>
    <property type="project" value="UniProtKB-KW"/>
</dbReference>
<evidence type="ECO:0000313" key="7">
    <source>
        <dbReference type="Proteomes" id="UP000230392"/>
    </source>
</evidence>
<name>A0A2G9YB25_9BACT</name>
<comment type="similarity">
    <text evidence="1">Belongs to the GSP E family.</text>
</comment>
<dbReference type="FunFam" id="3.40.50.300:FF:000398">
    <property type="entry name" value="Type IV pilus assembly ATPase PilB"/>
    <property type="match status" value="1"/>
</dbReference>
<dbReference type="PANTHER" id="PTHR30258:SF2">
    <property type="entry name" value="COMG OPERON PROTEIN 1"/>
    <property type="match status" value="1"/>
</dbReference>
<evidence type="ECO:0000256" key="2">
    <source>
        <dbReference type="ARBA" id="ARBA00022741"/>
    </source>
</evidence>
<dbReference type="Proteomes" id="UP000230392">
    <property type="component" value="Unassembled WGS sequence"/>
</dbReference>
<accession>A0A2G9YB25</accession>
<dbReference type="AlphaFoldDB" id="A0A2G9YB25"/>
<dbReference type="InterPro" id="IPR027417">
    <property type="entry name" value="P-loop_NTPase"/>
</dbReference>
<dbReference type="SMART" id="SM00382">
    <property type="entry name" value="AAA"/>
    <property type="match status" value="1"/>
</dbReference>
<feature type="non-terminal residue" evidence="6">
    <location>
        <position position="383"/>
    </location>
</feature>
<comment type="caution">
    <text evidence="6">The sequence shown here is derived from an EMBL/GenBank/DDBJ whole genome shotgun (WGS) entry which is preliminary data.</text>
</comment>